<dbReference type="AlphaFoldDB" id="A0AAE3M741"/>
<gene>
    <name evidence="2" type="primary">cutC</name>
    <name evidence="3" type="ORF">OM075_17290</name>
</gene>
<evidence type="ECO:0000313" key="4">
    <source>
        <dbReference type="Proteomes" id="UP001209229"/>
    </source>
</evidence>
<comment type="caution">
    <text evidence="3">The sequence shown here is derived from an EMBL/GenBank/DDBJ whole genome shotgun (WGS) entry which is preliminary data.</text>
</comment>
<accession>A0AAE3M741</accession>
<organism evidence="3 4">
    <name type="scientific">Plebeiibacterium sediminum</name>
    <dbReference type="NCBI Taxonomy" id="2992112"/>
    <lineage>
        <taxon>Bacteria</taxon>
        <taxon>Pseudomonadati</taxon>
        <taxon>Bacteroidota</taxon>
        <taxon>Bacteroidia</taxon>
        <taxon>Marinilabiliales</taxon>
        <taxon>Marinilabiliaceae</taxon>
        <taxon>Plebeiibacterium</taxon>
    </lineage>
</organism>
<sequence>MNSKILEICAFSLEASIKAEKAGANRIALCAAPGEGGTTPSFGLMKKVCKNVSIPVVAFIRPRGGDFYYSKKEFNIMKEDIKMAKKAGCSGVTLGILNKDNTIDIERTAQLVELAQPMTVTFGRAMDLSPDLTQAITDIIETGCSRVLTSGGRINVENSIPLINNLIKIAENKITVMPGFNTDDHNLQLLVEHLNTNEFHASAKIAFTEDQLSILGFGVSVCYDQASIKNMKSILNNHKRENLAF</sequence>
<keyword evidence="2" id="KW-0963">Cytoplasm</keyword>
<protein>
    <recommendedName>
        <fullName evidence="2">PF03932 family protein CutC</fullName>
    </recommendedName>
</protein>
<dbReference type="Pfam" id="PF03932">
    <property type="entry name" value="CutC"/>
    <property type="match status" value="1"/>
</dbReference>
<dbReference type="Proteomes" id="UP001209229">
    <property type="component" value="Unassembled WGS sequence"/>
</dbReference>
<comment type="caution">
    <text evidence="2">Once thought to be involved in copper homeostasis, experiments in E.coli have shown this is not the case.</text>
</comment>
<dbReference type="GO" id="GO:0005507">
    <property type="term" value="F:copper ion binding"/>
    <property type="evidence" value="ECO:0007669"/>
    <property type="project" value="TreeGrafter"/>
</dbReference>
<comment type="subcellular location">
    <subcellularLocation>
        <location evidence="2">Cytoplasm</location>
    </subcellularLocation>
</comment>
<name>A0AAE3M741_9BACT</name>
<evidence type="ECO:0000313" key="3">
    <source>
        <dbReference type="EMBL" id="MCW3788226.1"/>
    </source>
</evidence>
<dbReference type="InterPro" id="IPR036822">
    <property type="entry name" value="CutC-like_dom_sf"/>
</dbReference>
<dbReference type="RefSeq" id="WP_301191787.1">
    <property type="nucleotide sequence ID" value="NZ_JAPDPJ010000047.1"/>
</dbReference>
<dbReference type="HAMAP" id="MF_00795">
    <property type="entry name" value="CutC"/>
    <property type="match status" value="1"/>
</dbReference>
<dbReference type="GO" id="GO:0005737">
    <property type="term" value="C:cytoplasm"/>
    <property type="evidence" value="ECO:0007669"/>
    <property type="project" value="UniProtKB-SubCell"/>
</dbReference>
<dbReference type="InterPro" id="IPR005627">
    <property type="entry name" value="CutC-like"/>
</dbReference>
<evidence type="ECO:0000256" key="1">
    <source>
        <dbReference type="ARBA" id="ARBA00007768"/>
    </source>
</evidence>
<proteinExistence type="inferred from homology"/>
<comment type="similarity">
    <text evidence="1 2">Belongs to the CutC family.</text>
</comment>
<dbReference type="PANTHER" id="PTHR12598">
    <property type="entry name" value="COPPER HOMEOSTASIS PROTEIN CUTC"/>
    <property type="match status" value="1"/>
</dbReference>
<evidence type="ECO:0000256" key="2">
    <source>
        <dbReference type="HAMAP-Rule" id="MF_00795"/>
    </source>
</evidence>
<keyword evidence="4" id="KW-1185">Reference proteome</keyword>
<dbReference type="Gene3D" id="3.20.20.380">
    <property type="entry name" value="Copper homeostasis (CutC) domain"/>
    <property type="match status" value="1"/>
</dbReference>
<dbReference type="EMBL" id="JAPDPJ010000047">
    <property type="protein sequence ID" value="MCW3788226.1"/>
    <property type="molecule type" value="Genomic_DNA"/>
</dbReference>
<reference evidence="3" key="1">
    <citation type="submission" date="2022-10" db="EMBL/GenBank/DDBJ databases">
        <authorList>
            <person name="Yu W.X."/>
        </authorList>
    </citation>
    <scope>NUCLEOTIDE SEQUENCE</scope>
    <source>
        <strain evidence="3">AAT</strain>
    </source>
</reference>
<dbReference type="SUPFAM" id="SSF110395">
    <property type="entry name" value="CutC-like"/>
    <property type="match status" value="1"/>
</dbReference>
<dbReference type="PANTHER" id="PTHR12598:SF0">
    <property type="entry name" value="COPPER HOMEOSTASIS PROTEIN CUTC HOMOLOG"/>
    <property type="match status" value="1"/>
</dbReference>